<evidence type="ECO:0000256" key="1">
    <source>
        <dbReference type="SAM" id="SignalP"/>
    </source>
</evidence>
<evidence type="ECO:0000313" key="3">
    <source>
        <dbReference type="Proteomes" id="UP000294887"/>
    </source>
</evidence>
<comment type="caution">
    <text evidence="2">The sequence shown here is derived from an EMBL/GenBank/DDBJ whole genome shotgun (WGS) entry which is preliminary data.</text>
</comment>
<organism evidence="2 3">
    <name type="scientific">Cocleimonas flava</name>
    <dbReference type="NCBI Taxonomy" id="634765"/>
    <lineage>
        <taxon>Bacteria</taxon>
        <taxon>Pseudomonadati</taxon>
        <taxon>Pseudomonadota</taxon>
        <taxon>Gammaproteobacteria</taxon>
        <taxon>Thiotrichales</taxon>
        <taxon>Thiotrichaceae</taxon>
        <taxon>Cocleimonas</taxon>
    </lineage>
</organism>
<keyword evidence="1" id="KW-0732">Signal</keyword>
<gene>
    <name evidence="2" type="ORF">EV695_2504</name>
</gene>
<feature type="chain" id="PRO_5020512578" evidence="1">
    <location>
        <begin position="20"/>
        <end position="230"/>
    </location>
</feature>
<dbReference type="RefSeq" id="WP_131906295.1">
    <property type="nucleotide sequence ID" value="NZ_BAAAFU010000006.1"/>
</dbReference>
<feature type="signal peptide" evidence="1">
    <location>
        <begin position="1"/>
        <end position="19"/>
    </location>
</feature>
<name>A0A4R1ESJ1_9GAMM</name>
<accession>A0A4R1ESJ1</accession>
<dbReference type="EMBL" id="SMFQ01000004">
    <property type="protein sequence ID" value="TCJ84547.1"/>
    <property type="molecule type" value="Genomic_DNA"/>
</dbReference>
<reference evidence="2 3" key="1">
    <citation type="submission" date="2019-03" db="EMBL/GenBank/DDBJ databases">
        <title>Genomic Encyclopedia of Type Strains, Phase IV (KMG-IV): sequencing the most valuable type-strain genomes for metagenomic binning, comparative biology and taxonomic classification.</title>
        <authorList>
            <person name="Goeker M."/>
        </authorList>
    </citation>
    <scope>NUCLEOTIDE SEQUENCE [LARGE SCALE GENOMIC DNA]</scope>
    <source>
        <strain evidence="2 3">DSM 24830</strain>
    </source>
</reference>
<keyword evidence="3" id="KW-1185">Reference proteome</keyword>
<proteinExistence type="predicted"/>
<dbReference type="AlphaFoldDB" id="A0A4R1ESJ1"/>
<protein>
    <submittedName>
        <fullName evidence="2">Uncharacterized protein</fullName>
    </submittedName>
</protein>
<evidence type="ECO:0000313" key="2">
    <source>
        <dbReference type="EMBL" id="TCJ84547.1"/>
    </source>
</evidence>
<sequence>MKFPTIFCVLLLFNVTAIADKSGLYNNLKDSYWLGPYMESYITFDKNHMISYRISDHTVRDKIKYSILSENSFKIIAPEFPEDGSTGTLSNDLQSIKLVNDSESFVIRKVPYLTQTKLEGIWETVPYKKDDSDTQVEVQYTGNQVKFKRIIVNHSNNTHSQFLSDSEYSISKGFIFDTDEFKYYAIEKKGDKILYSSENGEDDSMWFEQKLSKPLAFKIPSNSKLIKENQ</sequence>
<dbReference type="Proteomes" id="UP000294887">
    <property type="component" value="Unassembled WGS sequence"/>
</dbReference>